<dbReference type="Gene3D" id="2.40.70.10">
    <property type="entry name" value="Acid Proteases"/>
    <property type="match status" value="1"/>
</dbReference>
<keyword evidence="2" id="KW-0378">Hydrolase</keyword>
<dbReference type="NCBIfam" id="TIGR02281">
    <property type="entry name" value="clan_AA_DTGA"/>
    <property type="match status" value="1"/>
</dbReference>
<keyword evidence="2" id="KW-0645">Protease</keyword>
<dbReference type="RefSeq" id="WP_117317390.1">
    <property type="nucleotide sequence ID" value="NZ_QQSW01000008.1"/>
</dbReference>
<dbReference type="SUPFAM" id="SSF50630">
    <property type="entry name" value="Acid proteases"/>
    <property type="match status" value="1"/>
</dbReference>
<evidence type="ECO:0000313" key="2">
    <source>
        <dbReference type="EMBL" id="TCO77058.1"/>
    </source>
</evidence>
<dbReference type="InterPro" id="IPR034122">
    <property type="entry name" value="Retropepsin-like_bacterial"/>
</dbReference>
<sequence>MDDPIREQKRLGLGMQVMAWLVVLALLTYYFTGVIEQRHNPNTSVATDITQDGVREVELERNRQGHYVASGEINGKPVVFLLDTGATGIAIPADIAAELEIPRGRPFTTRTANGNTTSYATRLASVSIGNIELTNVEAGITPGLQMREILLGMSFLRHIEFTQRGSTLTLRQYPQGAPAGA</sequence>
<gene>
    <name evidence="2" type="ORF">EV688_10372</name>
</gene>
<accession>A0A4R2L3B8</accession>
<dbReference type="InterPro" id="IPR021109">
    <property type="entry name" value="Peptidase_aspartic_dom_sf"/>
</dbReference>
<proteinExistence type="predicted"/>
<dbReference type="AlphaFoldDB" id="A0A4R2L3B8"/>
<feature type="transmembrane region" description="Helical" evidence="1">
    <location>
        <begin position="12"/>
        <end position="31"/>
    </location>
</feature>
<reference evidence="2 3" key="1">
    <citation type="submission" date="2019-03" db="EMBL/GenBank/DDBJ databases">
        <title>Genomic Encyclopedia of Type Strains, Phase IV (KMG-IV): sequencing the most valuable type-strain genomes for metagenomic binning, comparative biology and taxonomic classification.</title>
        <authorList>
            <person name="Goeker M."/>
        </authorList>
    </citation>
    <scope>NUCLEOTIDE SEQUENCE [LARGE SCALE GENOMIC DNA]</scope>
    <source>
        <strain evidence="2 3">DSM 23344</strain>
    </source>
</reference>
<keyword evidence="1" id="KW-1133">Transmembrane helix</keyword>
<organism evidence="2 3">
    <name type="scientific">Chromatocurvus halotolerans</name>
    <dbReference type="NCBI Taxonomy" id="1132028"/>
    <lineage>
        <taxon>Bacteria</taxon>
        <taxon>Pseudomonadati</taxon>
        <taxon>Pseudomonadota</taxon>
        <taxon>Gammaproteobacteria</taxon>
        <taxon>Cellvibrionales</taxon>
        <taxon>Halieaceae</taxon>
        <taxon>Chromatocurvus</taxon>
    </lineage>
</organism>
<keyword evidence="1" id="KW-0472">Membrane</keyword>
<dbReference type="GO" id="GO:0008233">
    <property type="term" value="F:peptidase activity"/>
    <property type="evidence" value="ECO:0007669"/>
    <property type="project" value="UniProtKB-KW"/>
</dbReference>
<keyword evidence="1" id="KW-0812">Transmembrane</keyword>
<dbReference type="EMBL" id="SLWX01000003">
    <property type="protein sequence ID" value="TCO77058.1"/>
    <property type="molecule type" value="Genomic_DNA"/>
</dbReference>
<dbReference type="InterPro" id="IPR011969">
    <property type="entry name" value="Clan_AA_Asp_peptidase_C"/>
</dbReference>
<protein>
    <submittedName>
        <fullName evidence="2">Aspartyl protease family protein</fullName>
    </submittedName>
</protein>
<dbReference type="Proteomes" id="UP000294980">
    <property type="component" value="Unassembled WGS sequence"/>
</dbReference>
<evidence type="ECO:0000313" key="3">
    <source>
        <dbReference type="Proteomes" id="UP000294980"/>
    </source>
</evidence>
<dbReference type="Pfam" id="PF13975">
    <property type="entry name" value="gag-asp_proteas"/>
    <property type="match status" value="1"/>
</dbReference>
<dbReference type="GO" id="GO:0006508">
    <property type="term" value="P:proteolysis"/>
    <property type="evidence" value="ECO:0007669"/>
    <property type="project" value="UniProtKB-KW"/>
</dbReference>
<name>A0A4R2L3B8_9GAMM</name>
<dbReference type="OrthoDB" id="185963at2"/>
<comment type="caution">
    <text evidence="2">The sequence shown here is derived from an EMBL/GenBank/DDBJ whole genome shotgun (WGS) entry which is preliminary data.</text>
</comment>
<evidence type="ECO:0000256" key="1">
    <source>
        <dbReference type="SAM" id="Phobius"/>
    </source>
</evidence>
<keyword evidence="3" id="KW-1185">Reference proteome</keyword>
<dbReference type="CDD" id="cd05483">
    <property type="entry name" value="retropepsin_like_bacteria"/>
    <property type="match status" value="1"/>
</dbReference>